<evidence type="ECO:0000256" key="9">
    <source>
        <dbReference type="SAM" id="SignalP"/>
    </source>
</evidence>
<proteinExistence type="inferred from homology"/>
<evidence type="ECO:0000256" key="6">
    <source>
        <dbReference type="ARBA" id="ARBA00022676"/>
    </source>
</evidence>
<dbReference type="CDD" id="cd06223">
    <property type="entry name" value="PRTases_typeI"/>
    <property type="match status" value="1"/>
</dbReference>
<dbReference type="EMBL" id="DF838208">
    <property type="protein sequence ID" value="GAT42709.1"/>
    <property type="molecule type" value="Genomic_DNA"/>
</dbReference>
<keyword evidence="9" id="KW-0732">Signal</keyword>
<comment type="similarity">
    <text evidence="3">Belongs to the purine/pyrimidine phosphoribosyltransferase family. PyrE subfamily.</text>
</comment>
<dbReference type="Gene3D" id="3.40.50.2020">
    <property type="match status" value="1"/>
</dbReference>
<dbReference type="Pfam" id="PF00156">
    <property type="entry name" value="Pribosyltran"/>
    <property type="match status" value="1"/>
</dbReference>
<evidence type="ECO:0000313" key="11">
    <source>
        <dbReference type="EMBL" id="GAT42709.1"/>
    </source>
</evidence>
<gene>
    <name evidence="11" type="ORF">MCHLO_00412</name>
</gene>
<evidence type="ECO:0000313" key="12">
    <source>
        <dbReference type="Proteomes" id="UP000815677"/>
    </source>
</evidence>
<sequence length="607" mass="66430">MAPSAILLLTLTVIMPPALPLELLQTVASNVGDQNTLFGLRLVSKGLNTAATALAFRVLVVRDSAESGDRLADLEESGEDIRALVKEIRFYGDRNDSNGWQTVDEEVGARSRAALKKAFSGLQKFPKLESLALELHEGFQEEESYEIPEEPTHFLRLQIDIFEALASSPPPPLVALELHNLIAMPNPIFLNESFRGIFRSLQSLEISVLSDVDAEGSYYQEPLVDFWDTSMTNIVLSATNVSALTLKSDQAAGIGPALCIGGLSLPNLKSLSLTKFAFGALAPDYDVEVFIVSHPTLERLEMRECTIDGGEAMEFPRPWCMFFKAFEERLERLKEFVWAPDAERLYTRLDPGWGYMACHGDELPPAAERDQAALEIFSPPTTMALAEYQSTLIQHAMEVGALKFGSFTLKSGRISPYFFNASLLSSGPILAVLSSAYAGTIVDALNSASAPLPTFDILFGPAYKGIPFAATTALTLHTRHNIDVGFAHDRKEAKDHGEGGMMVGVPVAGKKVVILDDVMTSGKACRGAIEIVRKHGGEVVGVVQCLDREEVGQDRVSSTVREIEGLLGEGRVKSILRMRDLIAWLEKNGMAEELAAMKDYWNQYGLK</sequence>
<dbReference type="InterPro" id="IPR000836">
    <property type="entry name" value="PRTase_dom"/>
</dbReference>
<evidence type="ECO:0000256" key="8">
    <source>
        <dbReference type="ARBA" id="ARBA00022975"/>
    </source>
</evidence>
<dbReference type="Proteomes" id="UP000815677">
    <property type="component" value="Unassembled WGS sequence"/>
</dbReference>
<evidence type="ECO:0000259" key="10">
    <source>
        <dbReference type="Pfam" id="PF00156"/>
    </source>
</evidence>
<organism evidence="11 12">
    <name type="scientific">Mycena chlorophos</name>
    <name type="common">Agaric fungus</name>
    <name type="synonym">Agaricus chlorophos</name>
    <dbReference type="NCBI Taxonomy" id="658473"/>
    <lineage>
        <taxon>Eukaryota</taxon>
        <taxon>Fungi</taxon>
        <taxon>Dikarya</taxon>
        <taxon>Basidiomycota</taxon>
        <taxon>Agaricomycotina</taxon>
        <taxon>Agaricomycetes</taxon>
        <taxon>Agaricomycetidae</taxon>
        <taxon>Agaricales</taxon>
        <taxon>Marasmiineae</taxon>
        <taxon>Mycenaceae</taxon>
        <taxon>Mycena</taxon>
    </lineage>
</organism>
<dbReference type="PANTHER" id="PTHR46683:SF1">
    <property type="entry name" value="OROTATE PHOSPHORIBOSYLTRANSFERASE 1-RELATED"/>
    <property type="match status" value="1"/>
</dbReference>
<evidence type="ECO:0000256" key="2">
    <source>
        <dbReference type="ARBA" id="ARBA00004889"/>
    </source>
</evidence>
<dbReference type="InterPro" id="IPR023031">
    <property type="entry name" value="OPRT"/>
</dbReference>
<dbReference type="InterPro" id="IPR029057">
    <property type="entry name" value="PRTase-like"/>
</dbReference>
<keyword evidence="12" id="KW-1185">Reference proteome</keyword>
<dbReference type="SUPFAM" id="SSF53271">
    <property type="entry name" value="PRTase-like"/>
    <property type="match status" value="1"/>
</dbReference>
<dbReference type="InterPro" id="IPR004467">
    <property type="entry name" value="Or_phspho_trans_dom"/>
</dbReference>
<keyword evidence="6" id="KW-0328">Glycosyltransferase</keyword>
<reference evidence="11" key="1">
    <citation type="submission" date="2014-09" db="EMBL/GenBank/DDBJ databases">
        <title>Genome sequence of the luminous mushroom Mycena chlorophos for searching fungal bioluminescence genes.</title>
        <authorList>
            <person name="Tanaka Y."/>
            <person name="Kasuga D."/>
            <person name="Oba Y."/>
            <person name="Hase S."/>
            <person name="Sato K."/>
            <person name="Oba Y."/>
            <person name="Sakakibara Y."/>
        </authorList>
    </citation>
    <scope>NUCLEOTIDE SEQUENCE</scope>
</reference>
<comment type="pathway">
    <text evidence="2">Pyrimidine metabolism; UMP biosynthesis via de novo pathway; UMP from orotate: step 1/2.</text>
</comment>
<dbReference type="NCBIfam" id="TIGR00336">
    <property type="entry name" value="pyrE"/>
    <property type="match status" value="1"/>
</dbReference>
<dbReference type="PANTHER" id="PTHR46683">
    <property type="entry name" value="OROTATE PHOSPHORIBOSYLTRANSFERASE 1-RELATED"/>
    <property type="match status" value="1"/>
</dbReference>
<keyword evidence="8" id="KW-0665">Pyrimidine biosynthesis</keyword>
<evidence type="ECO:0000256" key="5">
    <source>
        <dbReference type="ARBA" id="ARBA00011971"/>
    </source>
</evidence>
<keyword evidence="7" id="KW-0808">Transferase</keyword>
<comment type="subunit">
    <text evidence="4">Homodimer.</text>
</comment>
<feature type="domain" description="Phosphoribosyltransferase" evidence="10">
    <location>
        <begin position="455"/>
        <end position="549"/>
    </location>
</feature>
<protein>
    <recommendedName>
        <fullName evidence="5">orotate phosphoribosyltransferase</fullName>
        <ecNumber evidence="5">2.4.2.10</ecNumber>
    </recommendedName>
</protein>
<evidence type="ECO:0000256" key="3">
    <source>
        <dbReference type="ARBA" id="ARBA00006340"/>
    </source>
</evidence>
<comment type="function">
    <text evidence="1">Catalyzes the transfer of a ribosyl phosphate group from 5-phosphoribose 1-diphosphate to orotate, leading to the formation of orotidine monophosphate (OMP).</text>
</comment>
<evidence type="ECO:0000256" key="7">
    <source>
        <dbReference type="ARBA" id="ARBA00022679"/>
    </source>
</evidence>
<accession>A0ABQ0KUX3</accession>
<feature type="signal peptide" evidence="9">
    <location>
        <begin position="1"/>
        <end position="20"/>
    </location>
</feature>
<evidence type="ECO:0000256" key="1">
    <source>
        <dbReference type="ARBA" id="ARBA00003769"/>
    </source>
</evidence>
<dbReference type="EC" id="2.4.2.10" evidence="5"/>
<evidence type="ECO:0000256" key="4">
    <source>
        <dbReference type="ARBA" id="ARBA00011738"/>
    </source>
</evidence>
<dbReference type="HAMAP" id="MF_01208">
    <property type="entry name" value="PyrE"/>
    <property type="match status" value="1"/>
</dbReference>
<name>A0ABQ0KUX3_MYCCL</name>
<feature type="chain" id="PRO_5045671607" description="orotate phosphoribosyltransferase" evidence="9">
    <location>
        <begin position="21"/>
        <end position="607"/>
    </location>
</feature>